<dbReference type="PROSITE" id="PS51532">
    <property type="entry name" value="PITH"/>
    <property type="match status" value="1"/>
</dbReference>
<dbReference type="InterPro" id="IPR010400">
    <property type="entry name" value="PITH_dom"/>
</dbReference>
<dbReference type="GO" id="GO:0005634">
    <property type="term" value="C:nucleus"/>
    <property type="evidence" value="ECO:0007669"/>
    <property type="project" value="TreeGrafter"/>
</dbReference>
<protein>
    <recommendedName>
        <fullName evidence="2">PITH domain-containing protein</fullName>
    </recommendedName>
</protein>
<feature type="domain" description="PITH" evidence="2">
    <location>
        <begin position="17"/>
        <end position="189"/>
    </location>
</feature>
<proteinExistence type="inferred from homology"/>
<accession>A0A9P1IJ27</accession>
<dbReference type="Proteomes" id="UP001152747">
    <property type="component" value="Unassembled WGS sequence"/>
</dbReference>
<sequence>MCDSHGHSHDGCSHEAIPDIPDVYRYDMCSHIDFDKVTVLNEAVEGSGKKVFKSMEQKDDKTKFVDSDCDAELLFNIPFSGHVRITGLSIVGEDNETHPAKIKIFKDKEAMSFDDCSIVADQEIDLKMDSRGLVDYPLKASKFGNLSHLSILVCANFGADETRVHYIGLRGEFQHEFRQRIAIATYESRAQMKDHKNAIPDAVGRTLF</sequence>
<dbReference type="InterPro" id="IPR045099">
    <property type="entry name" value="PITH1-like"/>
</dbReference>
<dbReference type="Gene3D" id="2.60.120.470">
    <property type="entry name" value="PITH domain"/>
    <property type="match status" value="1"/>
</dbReference>
<name>A0A9P1IJ27_9PELO</name>
<keyword evidence="4" id="KW-1185">Reference proteome</keyword>
<evidence type="ECO:0000313" key="4">
    <source>
        <dbReference type="Proteomes" id="UP001152747"/>
    </source>
</evidence>
<dbReference type="InterPro" id="IPR008979">
    <property type="entry name" value="Galactose-bd-like_sf"/>
</dbReference>
<dbReference type="AlphaFoldDB" id="A0A9P1IJ27"/>
<dbReference type="Pfam" id="PF06201">
    <property type="entry name" value="PITH"/>
    <property type="match status" value="1"/>
</dbReference>
<dbReference type="GO" id="GO:0005737">
    <property type="term" value="C:cytoplasm"/>
    <property type="evidence" value="ECO:0007669"/>
    <property type="project" value="UniProtKB-ARBA"/>
</dbReference>
<comment type="similarity">
    <text evidence="1">Belongs to the PITHD1 family.</text>
</comment>
<dbReference type="InterPro" id="IPR037047">
    <property type="entry name" value="PITH_dom_sf"/>
</dbReference>
<evidence type="ECO:0000259" key="2">
    <source>
        <dbReference type="PROSITE" id="PS51532"/>
    </source>
</evidence>
<comment type="caution">
    <text evidence="3">The sequence shown here is derived from an EMBL/GenBank/DDBJ whole genome shotgun (WGS) entry which is preliminary data.</text>
</comment>
<evidence type="ECO:0000256" key="1">
    <source>
        <dbReference type="ARBA" id="ARBA00025788"/>
    </source>
</evidence>
<gene>
    <name evidence="3" type="ORF">CAMP_LOCUS8030</name>
</gene>
<dbReference type="SUPFAM" id="SSF49785">
    <property type="entry name" value="Galactose-binding domain-like"/>
    <property type="match status" value="1"/>
</dbReference>
<dbReference type="PANTHER" id="PTHR12175">
    <property type="entry name" value="AD039 HT014 THIOREDOXIN FAMILY TRP26"/>
    <property type="match status" value="1"/>
</dbReference>
<dbReference type="EMBL" id="CANHGI010000003">
    <property type="protein sequence ID" value="CAI5445393.1"/>
    <property type="molecule type" value="Genomic_DNA"/>
</dbReference>
<dbReference type="OrthoDB" id="2635at2759"/>
<organism evidence="3 4">
    <name type="scientific">Caenorhabditis angaria</name>
    <dbReference type="NCBI Taxonomy" id="860376"/>
    <lineage>
        <taxon>Eukaryota</taxon>
        <taxon>Metazoa</taxon>
        <taxon>Ecdysozoa</taxon>
        <taxon>Nematoda</taxon>
        <taxon>Chromadorea</taxon>
        <taxon>Rhabditida</taxon>
        <taxon>Rhabditina</taxon>
        <taxon>Rhabditomorpha</taxon>
        <taxon>Rhabditoidea</taxon>
        <taxon>Rhabditidae</taxon>
        <taxon>Peloderinae</taxon>
        <taxon>Caenorhabditis</taxon>
    </lineage>
</organism>
<reference evidence="3" key="1">
    <citation type="submission" date="2022-11" db="EMBL/GenBank/DDBJ databases">
        <authorList>
            <person name="Kikuchi T."/>
        </authorList>
    </citation>
    <scope>NUCLEOTIDE SEQUENCE</scope>
    <source>
        <strain evidence="3">PS1010</strain>
    </source>
</reference>
<dbReference type="PANTHER" id="PTHR12175:SF1">
    <property type="entry name" value="PITH DOMAIN-CONTAINING PROTEIN 1"/>
    <property type="match status" value="1"/>
</dbReference>
<evidence type="ECO:0000313" key="3">
    <source>
        <dbReference type="EMBL" id="CAI5445393.1"/>
    </source>
</evidence>